<feature type="transmembrane region" description="Helical" evidence="7">
    <location>
        <begin position="264"/>
        <end position="287"/>
    </location>
</feature>
<dbReference type="SUPFAM" id="SSF52343">
    <property type="entry name" value="Ferredoxin reductase-like, C-terminal NADP-linked domain"/>
    <property type="match status" value="1"/>
</dbReference>
<dbReference type="InterPro" id="IPR039261">
    <property type="entry name" value="FNR_nucleotide-bd"/>
</dbReference>
<dbReference type="Pfam" id="PF08030">
    <property type="entry name" value="NAD_binding_6"/>
    <property type="match status" value="1"/>
</dbReference>
<comment type="subcellular location">
    <subcellularLocation>
        <location evidence="1">Membrane</location>
        <topology evidence="1">Multi-pass membrane protein</topology>
    </subcellularLocation>
</comment>
<dbReference type="Pfam" id="PF01794">
    <property type="entry name" value="Ferric_reduct"/>
    <property type="match status" value="1"/>
</dbReference>
<dbReference type="GO" id="GO:0000293">
    <property type="term" value="F:ferric-chelate reductase activity"/>
    <property type="evidence" value="ECO:0007669"/>
    <property type="project" value="TreeGrafter"/>
</dbReference>
<feature type="transmembrane region" description="Helical" evidence="7">
    <location>
        <begin position="554"/>
        <end position="574"/>
    </location>
</feature>
<keyword evidence="6 7" id="KW-0472">Membrane</keyword>
<evidence type="ECO:0000256" key="6">
    <source>
        <dbReference type="ARBA" id="ARBA00023136"/>
    </source>
</evidence>
<gene>
    <name evidence="10" type="ORF">TrST_g11460</name>
</gene>
<dbReference type="AlphaFoldDB" id="A0A9W7E5A0"/>
<dbReference type="InterPro" id="IPR051410">
    <property type="entry name" value="Ferric/Cupric_Reductase"/>
</dbReference>
<feature type="domain" description="Ferric reductase NAD binding" evidence="9">
    <location>
        <begin position="421"/>
        <end position="673"/>
    </location>
</feature>
<accession>A0A9W7E5A0</accession>
<evidence type="ECO:0000256" key="5">
    <source>
        <dbReference type="ARBA" id="ARBA00023002"/>
    </source>
</evidence>
<dbReference type="PANTHER" id="PTHR32361">
    <property type="entry name" value="FERRIC/CUPRIC REDUCTASE TRANSMEMBRANE COMPONENT"/>
    <property type="match status" value="1"/>
</dbReference>
<evidence type="ECO:0000256" key="3">
    <source>
        <dbReference type="ARBA" id="ARBA00022692"/>
    </source>
</evidence>
<feature type="transmembrane region" description="Helical" evidence="7">
    <location>
        <begin position="512"/>
        <end position="534"/>
    </location>
</feature>
<dbReference type="InterPro" id="IPR013130">
    <property type="entry name" value="Fe3_Rdtase_TM_dom"/>
</dbReference>
<keyword evidence="5" id="KW-0560">Oxidoreductase</keyword>
<evidence type="ECO:0000259" key="8">
    <source>
        <dbReference type="Pfam" id="PF01794"/>
    </source>
</evidence>
<dbReference type="GO" id="GO:0006826">
    <property type="term" value="P:iron ion transport"/>
    <property type="evidence" value="ECO:0007669"/>
    <property type="project" value="TreeGrafter"/>
</dbReference>
<keyword evidence="3 7" id="KW-0812">Transmembrane</keyword>
<evidence type="ECO:0000256" key="7">
    <source>
        <dbReference type="SAM" id="Phobius"/>
    </source>
</evidence>
<dbReference type="InterPro" id="IPR013121">
    <property type="entry name" value="Fe_red_NAD-bd_6"/>
</dbReference>
<feature type="domain" description="Ferric oxidoreductase" evidence="8">
    <location>
        <begin position="138"/>
        <end position="270"/>
    </location>
</feature>
<evidence type="ECO:0008006" key="12">
    <source>
        <dbReference type="Google" id="ProtNLM"/>
    </source>
</evidence>
<sequence length="688" mass="74552">MNSDTAFRAASKITAFALILLLFVELLPPVAFEAYQKLKKDWHLAAIVPGQVVLLMIVTVGMIALSFLGSSSSQTQTQSYSYSYSAISLLTILNTVPVLLWVLTSAVSLLMGECPDAEGYGCDASAVFLDAVGLVSCRLARLDLAFSLLLAARGDTAWLLNATRGWIAFPEGVPIHRFSSWWCLAHTTLHGAAYLVMYAGEGGWQEVARNCFPMSSNGEKNRLGLVNFYGLVAMAVVVPLAAYASPWVRKRYYHQFQLFHLPLSLMFVFGSSMHDLPILFFAIPGLANWYAVRKYSATSTWSADAEVRILPGTSGPWAEFSIDCSEKKTVTNAPRGQWFMVRALPLGREFHPLSVAFTTADKNNKRQVVALISKTAGNWSQALCKLATRRFKVEVEGPFLAGGGSWSLITDEQEEAPAPALLLLAGGTGIAGWLPGLNTAASTGRKCRFVWCVKSEADYLAMASRIPESRSGVDVTVFVTQSTLPHGQKIPISVLGKIDDIRTPSASAKRSLATPSILSLAMVLVGLSICHWGLNDGVQVLDRAASATLFGYTAINRFGPVALIIGAVVGIHFVGKRFLDLSSICHEKSKGEEEESDEETGILLEVPPLSNHHSSESDCRHSIISGRPCFQDLIRAAERDTDDSDDSDDSEGAELIVAACGPESFIEASRKAAAEFADVTFVGNEPHW</sequence>
<dbReference type="OrthoDB" id="167398at2759"/>
<name>A0A9W7E5A0_9STRA</name>
<dbReference type="Proteomes" id="UP001165085">
    <property type="component" value="Unassembled WGS sequence"/>
</dbReference>
<feature type="transmembrane region" description="Helical" evidence="7">
    <location>
        <begin position="81"/>
        <end position="103"/>
    </location>
</feature>
<dbReference type="GO" id="GO:0005886">
    <property type="term" value="C:plasma membrane"/>
    <property type="evidence" value="ECO:0007669"/>
    <property type="project" value="TreeGrafter"/>
</dbReference>
<evidence type="ECO:0000256" key="1">
    <source>
        <dbReference type="ARBA" id="ARBA00004141"/>
    </source>
</evidence>
<keyword evidence="4 7" id="KW-1133">Transmembrane helix</keyword>
<feature type="transmembrane region" description="Helical" evidence="7">
    <location>
        <begin position="223"/>
        <end position="244"/>
    </location>
</feature>
<keyword evidence="11" id="KW-1185">Reference proteome</keyword>
<feature type="transmembrane region" description="Helical" evidence="7">
    <location>
        <begin position="13"/>
        <end position="32"/>
    </location>
</feature>
<comment type="caution">
    <text evidence="10">The sequence shown here is derived from an EMBL/GenBank/DDBJ whole genome shotgun (WGS) entry which is preliminary data.</text>
</comment>
<protein>
    <recommendedName>
        <fullName evidence="12">FAD-binding FR-type domain-containing protein</fullName>
    </recommendedName>
</protein>
<dbReference type="EMBL" id="BRXY01000106">
    <property type="protein sequence ID" value="GMH66198.1"/>
    <property type="molecule type" value="Genomic_DNA"/>
</dbReference>
<feature type="transmembrane region" description="Helical" evidence="7">
    <location>
        <begin position="44"/>
        <end position="69"/>
    </location>
</feature>
<dbReference type="Gene3D" id="3.40.50.80">
    <property type="entry name" value="Nucleotide-binding domain of ferredoxin-NADP reductase (FNR) module"/>
    <property type="match status" value="1"/>
</dbReference>
<organism evidence="10 11">
    <name type="scientific">Triparma strigata</name>
    <dbReference type="NCBI Taxonomy" id="1606541"/>
    <lineage>
        <taxon>Eukaryota</taxon>
        <taxon>Sar</taxon>
        <taxon>Stramenopiles</taxon>
        <taxon>Ochrophyta</taxon>
        <taxon>Bolidophyceae</taxon>
        <taxon>Parmales</taxon>
        <taxon>Triparmaceae</taxon>
        <taxon>Triparma</taxon>
    </lineage>
</organism>
<dbReference type="GO" id="GO:0006879">
    <property type="term" value="P:intracellular iron ion homeostasis"/>
    <property type="evidence" value="ECO:0007669"/>
    <property type="project" value="TreeGrafter"/>
</dbReference>
<proteinExistence type="predicted"/>
<evidence type="ECO:0000256" key="2">
    <source>
        <dbReference type="ARBA" id="ARBA00022448"/>
    </source>
</evidence>
<evidence type="ECO:0000313" key="11">
    <source>
        <dbReference type="Proteomes" id="UP001165085"/>
    </source>
</evidence>
<keyword evidence="2" id="KW-0813">Transport</keyword>
<evidence type="ECO:0000313" key="10">
    <source>
        <dbReference type="EMBL" id="GMH66198.1"/>
    </source>
</evidence>
<dbReference type="GO" id="GO:0015677">
    <property type="term" value="P:copper ion import"/>
    <property type="evidence" value="ECO:0007669"/>
    <property type="project" value="TreeGrafter"/>
</dbReference>
<evidence type="ECO:0000259" key="9">
    <source>
        <dbReference type="Pfam" id="PF08030"/>
    </source>
</evidence>
<evidence type="ECO:0000256" key="4">
    <source>
        <dbReference type="ARBA" id="ARBA00022989"/>
    </source>
</evidence>
<reference evidence="11" key="1">
    <citation type="journal article" date="2023" name="Commun. Biol.">
        <title>Genome analysis of Parmales, the sister group of diatoms, reveals the evolutionary specialization of diatoms from phago-mixotrophs to photoautotrophs.</title>
        <authorList>
            <person name="Ban H."/>
            <person name="Sato S."/>
            <person name="Yoshikawa S."/>
            <person name="Yamada K."/>
            <person name="Nakamura Y."/>
            <person name="Ichinomiya M."/>
            <person name="Sato N."/>
            <person name="Blanc-Mathieu R."/>
            <person name="Endo H."/>
            <person name="Kuwata A."/>
            <person name="Ogata H."/>
        </authorList>
    </citation>
    <scope>NUCLEOTIDE SEQUENCE [LARGE SCALE GENOMIC DNA]</scope>
    <source>
        <strain evidence="11">NIES 3701</strain>
    </source>
</reference>